<proteinExistence type="predicted"/>
<reference evidence="2 3" key="1">
    <citation type="journal article" date="2023" name="Sci. Data">
        <title>Genome assembly of the Korean intertidal mud-creeper Batillaria attramentaria.</title>
        <authorList>
            <person name="Patra A.K."/>
            <person name="Ho P.T."/>
            <person name="Jun S."/>
            <person name="Lee S.J."/>
            <person name="Kim Y."/>
            <person name="Won Y.J."/>
        </authorList>
    </citation>
    <scope>NUCLEOTIDE SEQUENCE [LARGE SCALE GENOMIC DNA]</scope>
    <source>
        <strain evidence="2">Wonlab-2016</strain>
    </source>
</reference>
<gene>
    <name evidence="2" type="ORF">BaRGS_00027520</name>
</gene>
<organism evidence="2 3">
    <name type="scientific">Batillaria attramentaria</name>
    <dbReference type="NCBI Taxonomy" id="370345"/>
    <lineage>
        <taxon>Eukaryota</taxon>
        <taxon>Metazoa</taxon>
        <taxon>Spiralia</taxon>
        <taxon>Lophotrochozoa</taxon>
        <taxon>Mollusca</taxon>
        <taxon>Gastropoda</taxon>
        <taxon>Caenogastropoda</taxon>
        <taxon>Sorbeoconcha</taxon>
        <taxon>Cerithioidea</taxon>
        <taxon>Batillariidae</taxon>
        <taxon>Batillaria</taxon>
    </lineage>
</organism>
<evidence type="ECO:0000313" key="2">
    <source>
        <dbReference type="EMBL" id="KAK7481260.1"/>
    </source>
</evidence>
<dbReference type="EMBL" id="JACVVK020000265">
    <property type="protein sequence ID" value="KAK7481260.1"/>
    <property type="molecule type" value="Genomic_DNA"/>
</dbReference>
<dbReference type="Proteomes" id="UP001519460">
    <property type="component" value="Unassembled WGS sequence"/>
</dbReference>
<dbReference type="AlphaFoldDB" id="A0ABD0K2Q5"/>
<evidence type="ECO:0000256" key="1">
    <source>
        <dbReference type="SAM" id="MobiDB-lite"/>
    </source>
</evidence>
<protein>
    <submittedName>
        <fullName evidence="2">Uncharacterized protein</fullName>
    </submittedName>
</protein>
<accession>A0ABD0K2Q5</accession>
<feature type="non-terminal residue" evidence="2">
    <location>
        <position position="1"/>
    </location>
</feature>
<name>A0ABD0K2Q5_9CAEN</name>
<evidence type="ECO:0000313" key="3">
    <source>
        <dbReference type="Proteomes" id="UP001519460"/>
    </source>
</evidence>
<comment type="caution">
    <text evidence="2">The sequence shown here is derived from an EMBL/GenBank/DDBJ whole genome shotgun (WGS) entry which is preliminary data.</text>
</comment>
<keyword evidence="3" id="KW-1185">Reference proteome</keyword>
<sequence length="94" mass="11889">VRRMRTRRYRERLKQNPQKYALYREKDRASSATKRLTAKAVESRRYRERLKQHPERYERTKERDRLRCRRNYWKKKMAPRPTTDTAEMWKLNSD</sequence>
<feature type="region of interest" description="Disordered" evidence="1">
    <location>
        <begin position="25"/>
        <end position="47"/>
    </location>
</feature>